<comment type="caution">
    <text evidence="2">The sequence shown here is derived from an EMBL/GenBank/DDBJ whole genome shotgun (WGS) entry which is preliminary data.</text>
</comment>
<protein>
    <submittedName>
        <fullName evidence="2">DUF4251 domain-containing protein</fullName>
    </submittedName>
</protein>
<gene>
    <name evidence="2" type="ORF">D7V78_14375</name>
</gene>
<dbReference type="Pfam" id="PF14059">
    <property type="entry name" value="DUF4251"/>
    <property type="match status" value="1"/>
</dbReference>
<dbReference type="Gene3D" id="2.40.128.410">
    <property type="match status" value="1"/>
</dbReference>
<dbReference type="Proteomes" id="UP000278164">
    <property type="component" value="Unassembled WGS sequence"/>
</dbReference>
<dbReference type="RefSeq" id="WP_121736778.1">
    <property type="nucleotide sequence ID" value="NZ_QXXG01000030.1"/>
</dbReference>
<accession>A0A3L7ZRQ2</accession>
<dbReference type="OrthoDB" id="1097715at2"/>
<evidence type="ECO:0000313" key="2">
    <source>
        <dbReference type="EMBL" id="RLT72730.1"/>
    </source>
</evidence>
<name>A0A3L7ZRQ2_PARDI</name>
<reference evidence="2 3" key="1">
    <citation type="submission" date="2018-09" db="EMBL/GenBank/DDBJ databases">
        <title>Murine metabolic-syndrome-specific gut microbial biobank.</title>
        <authorList>
            <person name="Liu C."/>
        </authorList>
    </citation>
    <scope>NUCLEOTIDE SEQUENCE [LARGE SCALE GENOMIC DNA]</scope>
    <source>
        <strain evidence="2 3">8-P5</strain>
    </source>
</reference>
<dbReference type="InterPro" id="IPR025347">
    <property type="entry name" value="DUF4251"/>
</dbReference>
<dbReference type="EMBL" id="RAYI01000029">
    <property type="protein sequence ID" value="RLT72730.1"/>
    <property type="molecule type" value="Genomic_DNA"/>
</dbReference>
<proteinExistence type="predicted"/>
<sequence length="164" mass="18375">MRLTRFVGFLGIALLCAGQSLFAQSKQERNEQKEKTVKEIVDSGRIKIDVNRAVPMGGRSVNLTSPYSLEIHGDSIFSYLPYFGRAYSASYGGGEGLTFKEVSTEKERTSKKKGRSEIKFRVKTQEDVYTFRVEVYPNGLATINVMPVNKQAITFYGNVALDLK</sequence>
<feature type="chain" id="PRO_5018249383" evidence="1">
    <location>
        <begin position="24"/>
        <end position="164"/>
    </location>
</feature>
<feature type="signal peptide" evidence="1">
    <location>
        <begin position="1"/>
        <end position="23"/>
    </location>
</feature>
<evidence type="ECO:0000313" key="3">
    <source>
        <dbReference type="Proteomes" id="UP000278164"/>
    </source>
</evidence>
<organism evidence="2 3">
    <name type="scientific">Parabacteroides distasonis</name>
    <dbReference type="NCBI Taxonomy" id="823"/>
    <lineage>
        <taxon>Bacteria</taxon>
        <taxon>Pseudomonadati</taxon>
        <taxon>Bacteroidota</taxon>
        <taxon>Bacteroidia</taxon>
        <taxon>Bacteroidales</taxon>
        <taxon>Tannerellaceae</taxon>
        <taxon>Parabacteroides</taxon>
    </lineage>
</organism>
<dbReference type="AlphaFoldDB" id="A0A3L7ZRQ2"/>
<keyword evidence="1" id="KW-0732">Signal</keyword>
<evidence type="ECO:0000256" key="1">
    <source>
        <dbReference type="SAM" id="SignalP"/>
    </source>
</evidence>